<dbReference type="EMBL" id="CP165628">
    <property type="protein sequence ID" value="XDU70823.1"/>
    <property type="molecule type" value="Genomic_DNA"/>
</dbReference>
<evidence type="ECO:0000256" key="2">
    <source>
        <dbReference type="ARBA" id="ARBA00021925"/>
    </source>
</evidence>
<evidence type="ECO:0000256" key="3">
    <source>
        <dbReference type="ARBA" id="ARBA00023026"/>
    </source>
</evidence>
<evidence type="ECO:0000259" key="4">
    <source>
        <dbReference type="Pfam" id="PF01052"/>
    </source>
</evidence>
<dbReference type="GO" id="GO:0009306">
    <property type="term" value="P:protein secretion"/>
    <property type="evidence" value="ECO:0007669"/>
    <property type="project" value="InterPro"/>
</dbReference>
<dbReference type="Gene3D" id="2.30.330.10">
    <property type="entry name" value="SpoA-like"/>
    <property type="match status" value="1"/>
</dbReference>
<dbReference type="PRINTS" id="PR01339">
    <property type="entry name" value="TYPE3OMOPROT"/>
</dbReference>
<dbReference type="InterPro" id="IPR058805">
    <property type="entry name" value="SpaO_FliMN_C_rel"/>
</dbReference>
<evidence type="ECO:0000259" key="5">
    <source>
        <dbReference type="Pfam" id="PF26294"/>
    </source>
</evidence>
<feature type="domain" description="Flagellar motor switch protein FliN-like C-terminal" evidence="4">
    <location>
        <begin position="238"/>
        <end position="304"/>
    </location>
</feature>
<keyword evidence="7" id="KW-0966">Cell projection</keyword>
<accession>A0AB39VMQ7</accession>
<dbReference type="Pfam" id="PF26304">
    <property type="entry name" value="FliMN_C_rel"/>
    <property type="match status" value="1"/>
</dbReference>
<evidence type="ECO:0000259" key="6">
    <source>
        <dbReference type="Pfam" id="PF26304"/>
    </source>
</evidence>
<dbReference type="InterPro" id="IPR036429">
    <property type="entry name" value="SpoA-like_sf"/>
</dbReference>
<keyword evidence="7" id="KW-0282">Flagellum</keyword>
<dbReference type="InterPro" id="IPR003283">
    <property type="entry name" value="T3SS_OMP_SpaO"/>
</dbReference>
<reference evidence="7" key="1">
    <citation type="submission" date="2024-07" db="EMBL/GenBank/DDBJ databases">
        <authorList>
            <person name="Biller S.J."/>
        </authorList>
    </citation>
    <scope>NUCLEOTIDE SEQUENCE</scope>
    <source>
        <strain evidence="7">WC2420</strain>
    </source>
</reference>
<feature type="domain" description="SpaO FliM/N C-terminal related" evidence="6">
    <location>
        <begin position="150"/>
        <end position="209"/>
    </location>
</feature>
<evidence type="ECO:0000313" key="7">
    <source>
        <dbReference type="EMBL" id="XDU70823.1"/>
    </source>
</evidence>
<sequence length="310" mass="34988">MICRYIRHTDFQSLNFEVFERYLATQDIENSYSHLVDSSFCVEFHTDNNWHGIISLKQWFEHALPTKSVLTNYFWDTDSVFELFKNCKKPFNVVDISLEYENLSQCKLISEDKLSMYLTIRTPSGNLWITKPPIVEGAKVSKNKGSTFINAVPITLTFIMGVSEISIGLINKLSIGDAVIISKSCQKIASSNVYLGSYLIREGNMEIKNDLKEGLNVNCSNTIFNDSENALNISLRKKIPISLSFILQTSVTNLAELESLFQGKVLPCSDDFEKNIAIQANCVTIAHGELVWIDDTPAVVIKKLEEFNAS</sequence>
<evidence type="ECO:0000256" key="1">
    <source>
        <dbReference type="ARBA" id="ARBA00009226"/>
    </source>
</evidence>
<keyword evidence="3" id="KW-0843">Virulence</keyword>
<dbReference type="InterPro" id="IPR001543">
    <property type="entry name" value="FliN-like_C"/>
</dbReference>
<comment type="similarity">
    <text evidence="1">Belongs to the FliN/MopA/SpaO family.</text>
</comment>
<gene>
    <name evidence="7" type="ORF">AB3G37_14710</name>
</gene>
<organism evidence="7">
    <name type="scientific">Rouxiella sp. WC2420</name>
    <dbReference type="NCBI Taxonomy" id="3234145"/>
    <lineage>
        <taxon>Bacteria</taxon>
        <taxon>Pseudomonadati</taxon>
        <taxon>Pseudomonadota</taxon>
        <taxon>Gammaproteobacteria</taxon>
        <taxon>Enterobacterales</taxon>
        <taxon>Yersiniaceae</taxon>
        <taxon>Rouxiella</taxon>
    </lineage>
</organism>
<protein>
    <recommendedName>
        <fullName evidence="2">Surface presentation of antigens protein SpaO</fullName>
    </recommendedName>
</protein>
<feature type="domain" description="SpaO N-terminal" evidence="5">
    <location>
        <begin position="6"/>
        <end position="131"/>
    </location>
</feature>
<name>A0AB39VMQ7_9GAMM</name>
<keyword evidence="7" id="KW-0969">Cilium</keyword>
<dbReference type="InterPro" id="IPR058804">
    <property type="entry name" value="SpaO_N"/>
</dbReference>
<dbReference type="RefSeq" id="WP_369788268.1">
    <property type="nucleotide sequence ID" value="NZ_CP165628.1"/>
</dbReference>
<dbReference type="SUPFAM" id="SSF101801">
    <property type="entry name" value="Surface presentation of antigens (SPOA)"/>
    <property type="match status" value="1"/>
</dbReference>
<dbReference type="Pfam" id="PF01052">
    <property type="entry name" value="FliMN_C"/>
    <property type="match status" value="1"/>
</dbReference>
<proteinExistence type="inferred from homology"/>
<dbReference type="AlphaFoldDB" id="A0AB39VMQ7"/>
<dbReference type="Pfam" id="PF26294">
    <property type="entry name" value="SpaO_N"/>
    <property type="match status" value="1"/>
</dbReference>